<dbReference type="OrthoDB" id="961677at2"/>
<feature type="signal peptide" evidence="2">
    <location>
        <begin position="1"/>
        <end position="21"/>
    </location>
</feature>
<feature type="chain" id="PRO_5024343224" evidence="2">
    <location>
        <begin position="22"/>
        <end position="116"/>
    </location>
</feature>
<feature type="compositionally biased region" description="Polar residues" evidence="1">
    <location>
        <begin position="65"/>
        <end position="106"/>
    </location>
</feature>
<evidence type="ECO:0000313" key="3">
    <source>
        <dbReference type="EMBL" id="TLV02568.1"/>
    </source>
</evidence>
<evidence type="ECO:0000256" key="2">
    <source>
        <dbReference type="SAM" id="SignalP"/>
    </source>
</evidence>
<evidence type="ECO:0000313" key="4">
    <source>
        <dbReference type="Proteomes" id="UP000306402"/>
    </source>
</evidence>
<comment type="caution">
    <text evidence="3">The sequence shown here is derived from an EMBL/GenBank/DDBJ whole genome shotgun (WGS) entry which is preliminary data.</text>
</comment>
<name>A0A5R9L2D8_9BACT</name>
<keyword evidence="2" id="KW-0732">Signal</keyword>
<keyword evidence="4" id="KW-1185">Reference proteome</keyword>
<accession>A0A5R9L2D8</accession>
<sequence length="116" mass="12554">MKTHQLIIALALFAAPTLTFAQKGKSSEKYHEEKMRVRKAKTDTSDVTAILKDSANAETGPILNDNGNVNSTGTIDGSRSSTGRPDADTTTSYTVKKTVRTMTPAQADSLKKRKKP</sequence>
<dbReference type="Proteomes" id="UP000306402">
    <property type="component" value="Unassembled WGS sequence"/>
</dbReference>
<dbReference type="EMBL" id="VCEJ01000002">
    <property type="protein sequence ID" value="TLV02568.1"/>
    <property type="molecule type" value="Genomic_DNA"/>
</dbReference>
<reference evidence="3 4" key="1">
    <citation type="submission" date="2019-05" db="EMBL/GenBank/DDBJ databases">
        <authorList>
            <person name="Qu J.-H."/>
        </authorList>
    </citation>
    <scope>NUCLEOTIDE SEQUENCE [LARGE SCALE GENOMIC DNA]</scope>
    <source>
        <strain evidence="3 4">T17</strain>
    </source>
</reference>
<proteinExistence type="predicted"/>
<feature type="region of interest" description="Disordered" evidence="1">
    <location>
        <begin position="58"/>
        <end position="116"/>
    </location>
</feature>
<dbReference type="RefSeq" id="WP_138363779.1">
    <property type="nucleotide sequence ID" value="NZ_VCEJ01000002.1"/>
</dbReference>
<protein>
    <submittedName>
        <fullName evidence="3">Uncharacterized protein</fullName>
    </submittedName>
</protein>
<dbReference type="AlphaFoldDB" id="A0A5R9L2D8"/>
<organism evidence="3 4">
    <name type="scientific">Dyadobacter luticola</name>
    <dbReference type="NCBI Taxonomy" id="1979387"/>
    <lineage>
        <taxon>Bacteria</taxon>
        <taxon>Pseudomonadati</taxon>
        <taxon>Bacteroidota</taxon>
        <taxon>Cytophagia</taxon>
        <taxon>Cytophagales</taxon>
        <taxon>Spirosomataceae</taxon>
        <taxon>Dyadobacter</taxon>
    </lineage>
</organism>
<evidence type="ECO:0000256" key="1">
    <source>
        <dbReference type="SAM" id="MobiDB-lite"/>
    </source>
</evidence>
<gene>
    <name evidence="3" type="ORF">FEN17_02810</name>
</gene>